<evidence type="ECO:0000313" key="2">
    <source>
        <dbReference type="Proteomes" id="UP000030185"/>
    </source>
</evidence>
<proteinExistence type="predicted"/>
<keyword evidence="2" id="KW-1185">Reference proteome</keyword>
<dbReference type="STRING" id="153721.MYP_1472"/>
<dbReference type="RefSeq" id="WP_045460476.1">
    <property type="nucleotide sequence ID" value="NZ_BBLT01000002.1"/>
</dbReference>
<gene>
    <name evidence="1" type="ORF">MYP_1472</name>
</gene>
<name>A0A098LCX4_9BACT</name>
<dbReference type="AlphaFoldDB" id="A0A098LCX4"/>
<reference evidence="1 2" key="1">
    <citation type="submission" date="2014-09" db="EMBL/GenBank/DDBJ databases">
        <title>Sporocytophaga myxococcoides PG-01 genome sequencing.</title>
        <authorList>
            <person name="Liu L."/>
            <person name="Gao P.J."/>
            <person name="Chen G.J."/>
            <person name="Wang L.S."/>
        </authorList>
    </citation>
    <scope>NUCLEOTIDE SEQUENCE [LARGE SCALE GENOMIC DNA]</scope>
    <source>
        <strain evidence="1 2">PG-01</strain>
    </source>
</reference>
<comment type="caution">
    <text evidence="1">The sequence shown here is derived from an EMBL/GenBank/DDBJ whole genome shotgun (WGS) entry which is preliminary data.</text>
</comment>
<organism evidence="1 2">
    <name type="scientific">Sporocytophaga myxococcoides</name>
    <dbReference type="NCBI Taxonomy" id="153721"/>
    <lineage>
        <taxon>Bacteria</taxon>
        <taxon>Pseudomonadati</taxon>
        <taxon>Bacteroidota</taxon>
        <taxon>Cytophagia</taxon>
        <taxon>Cytophagales</taxon>
        <taxon>Cytophagaceae</taxon>
        <taxon>Sporocytophaga</taxon>
    </lineage>
</organism>
<accession>A0A098LCX4</accession>
<dbReference type="EMBL" id="BBLT01000002">
    <property type="protein sequence ID" value="GAL84244.1"/>
    <property type="molecule type" value="Genomic_DNA"/>
</dbReference>
<dbReference type="Proteomes" id="UP000030185">
    <property type="component" value="Unassembled WGS sequence"/>
</dbReference>
<evidence type="ECO:0000313" key="1">
    <source>
        <dbReference type="EMBL" id="GAL84244.1"/>
    </source>
</evidence>
<protein>
    <submittedName>
        <fullName evidence="1">Uncharacterized protein</fullName>
    </submittedName>
</protein>
<sequence length="169" mass="20214">MNEQVNFPVLSDYKIFLEDLYDTYETQKGKRLLRIKKIYSDAKGKHIVYLDSINKEVFNSHKEAAEYVYKLSLVLTRYLEDLIQYYNGIQFKIQPLVLCLSGNDFILYNKIKHEIDEEIYQLSFRYAGHDNHMFFKKLKNIQERITQLSLIKPIEPNINHLNYGRNIII</sequence>